<accession>A0A2H9TBB3</accession>
<dbReference type="PANTHER" id="PTHR30163:SF9">
    <property type="entry name" value="MEMBRANE-BOUND LYTIC MUREIN TRANSGLYCOSYLASE B"/>
    <property type="match status" value="1"/>
</dbReference>
<evidence type="ECO:0000313" key="2">
    <source>
        <dbReference type="EMBL" id="PJE80479.1"/>
    </source>
</evidence>
<dbReference type="InterPro" id="IPR043426">
    <property type="entry name" value="MltB-like"/>
</dbReference>
<organism evidence="2">
    <name type="scientific">invertebrate metagenome</name>
    <dbReference type="NCBI Taxonomy" id="1711999"/>
    <lineage>
        <taxon>unclassified sequences</taxon>
        <taxon>metagenomes</taxon>
        <taxon>organismal metagenomes</taxon>
    </lineage>
</organism>
<dbReference type="GO" id="GO:0009253">
    <property type="term" value="P:peptidoglycan catabolic process"/>
    <property type="evidence" value="ECO:0007669"/>
    <property type="project" value="TreeGrafter"/>
</dbReference>
<dbReference type="GO" id="GO:0008933">
    <property type="term" value="F:peptidoglycan lytic transglycosylase activity"/>
    <property type="evidence" value="ECO:0007669"/>
    <property type="project" value="TreeGrafter"/>
</dbReference>
<evidence type="ECO:0000259" key="1">
    <source>
        <dbReference type="Pfam" id="PF13406"/>
    </source>
</evidence>
<dbReference type="InterPro" id="IPR023346">
    <property type="entry name" value="Lysozyme-like_dom_sf"/>
</dbReference>
<dbReference type="EC" id="4.2.2.-" evidence="2"/>
<reference evidence="2" key="1">
    <citation type="journal article" date="2017" name="Appl. Environ. Microbiol.">
        <title>Molecular characterization of an Endozoicomonas-like organism causing infection in king scallop Pecten maximus L.</title>
        <authorList>
            <person name="Cano I."/>
            <person name="van Aerle R."/>
            <person name="Ross S."/>
            <person name="Verner-Jeffreys D.W."/>
            <person name="Paley R.K."/>
            <person name="Rimmer G."/>
            <person name="Ryder D."/>
            <person name="Hooper P."/>
            <person name="Stone D."/>
            <person name="Feist S.W."/>
        </authorList>
    </citation>
    <scope>NUCLEOTIDE SEQUENCE</scope>
</reference>
<feature type="domain" description="Transglycosylase SLT" evidence="1">
    <location>
        <begin position="45"/>
        <end position="337"/>
    </location>
</feature>
<dbReference type="AlphaFoldDB" id="A0A2H9TBB3"/>
<name>A0A2H9TBB3_9ZZZZ</name>
<proteinExistence type="predicted"/>
<dbReference type="Gene3D" id="1.10.8.350">
    <property type="entry name" value="Bacterial muramidase"/>
    <property type="match status" value="1"/>
</dbReference>
<sequence length="340" mass="38462">MIPMPEASTVAIDRACCLFCAVCVLIVVSECALAETEGTWTVAERQEMQWLVDEMASTHGIPKQITTLSLKQAKKQPRILELMDRPAERRLEWKDYQDIFLTPKRIASGQRFKRSWKRELDAIESRYHVSASVIVSILGVETSYGEKIGNFNIIDSLSTLSFSGHRRSTFFKKELAHFLLLTWEHQFKNLSDLKGSYAGAMGMPQFMPSSYRAYAVSHRGYEKADIWQPTDAMASIANYLKSHGWKYGKPVAAVAKVRRTTGKKLASGSSKPNSTLQRLKHAGWTTHKTVPLGTPVAPMVFEGKTGKEYWIGFWNFFVITRYNPNSMYALAVHQLAQAIR</sequence>
<dbReference type="InterPro" id="IPR011757">
    <property type="entry name" value="Lytic_transglycosylase_MltB"/>
</dbReference>
<keyword evidence="2" id="KW-0456">Lyase</keyword>
<dbReference type="SUPFAM" id="SSF53955">
    <property type="entry name" value="Lysozyme-like"/>
    <property type="match status" value="1"/>
</dbReference>
<dbReference type="Gene3D" id="1.10.530.10">
    <property type="match status" value="1"/>
</dbReference>
<dbReference type="EMBL" id="NSIT01000016">
    <property type="protein sequence ID" value="PJE80479.1"/>
    <property type="molecule type" value="Genomic_DNA"/>
</dbReference>
<dbReference type="CDD" id="cd13399">
    <property type="entry name" value="Slt35-like"/>
    <property type="match status" value="1"/>
</dbReference>
<dbReference type="Pfam" id="PF13406">
    <property type="entry name" value="SLT_2"/>
    <property type="match status" value="1"/>
</dbReference>
<dbReference type="NCBIfam" id="TIGR02282">
    <property type="entry name" value="MltB"/>
    <property type="match status" value="1"/>
</dbReference>
<protein>
    <submittedName>
        <fullName evidence="2">Membrane-bound lytic murein transglycosylase B</fullName>
        <ecNumber evidence="2">4.2.2.-</ecNumber>
    </submittedName>
</protein>
<gene>
    <name evidence="2" type="primary">mltB_1</name>
    <name evidence="2" type="ORF">CI610_00562</name>
</gene>
<dbReference type="PANTHER" id="PTHR30163">
    <property type="entry name" value="MEMBRANE-BOUND LYTIC MUREIN TRANSGLYCOSYLASE B"/>
    <property type="match status" value="1"/>
</dbReference>
<comment type="caution">
    <text evidence="2">The sequence shown here is derived from an EMBL/GenBank/DDBJ whole genome shotgun (WGS) entry which is preliminary data.</text>
</comment>
<dbReference type="InterPro" id="IPR031304">
    <property type="entry name" value="SLT_2"/>
</dbReference>